<dbReference type="EMBL" id="JBAGLP010000120">
    <property type="protein sequence ID" value="MEG3616768.1"/>
    <property type="molecule type" value="Genomic_DNA"/>
</dbReference>
<reference evidence="3" key="2">
    <citation type="submission" date="2024-02" db="EMBL/GenBank/DDBJ databases">
        <authorList>
            <person name="Prathaban M."/>
            <person name="Mythili R."/>
            <person name="Sharmila Devi N."/>
            <person name="Sobanaa M."/>
            <person name="Prathiviraj R."/>
            <person name="Selvin J."/>
        </authorList>
    </citation>
    <scope>NUCLEOTIDE SEQUENCE</scope>
    <source>
        <strain evidence="3">MP1014</strain>
    </source>
</reference>
<proteinExistence type="predicted"/>
<sequence length="269" mass="29012">MNGADPDLAVRRHSHLRRYVLAGERVSVATRLHWAKLVEPIATTLAATVLVAWLHSTSGSGLVWVLWLLPAGRLVARWAEWHYEWFVATDKRLLLTYGFIIHKVAMMPLAKVTDMGYTRTPVGQVLGYGRFVMESAGQDQALRQIDHVPDPDQTYRTLCDTIFAPKPPPGNGGSPSPPPAIAPSGRAAPRPTTAEIPVVPVGTPDPAPAPPAAATGRARPLDGGADPRPTTADTRHPGRRGWIPARRRPVHDTPPDAGDGGPIVPDPFL</sequence>
<organism evidence="3 4">
    <name type="scientific">Isoptericola haloaureus</name>
    <dbReference type="NCBI Taxonomy" id="1542902"/>
    <lineage>
        <taxon>Bacteria</taxon>
        <taxon>Bacillati</taxon>
        <taxon>Actinomycetota</taxon>
        <taxon>Actinomycetes</taxon>
        <taxon>Micrococcales</taxon>
        <taxon>Promicromonosporaceae</taxon>
        <taxon>Isoptericola</taxon>
    </lineage>
</organism>
<dbReference type="PANTHER" id="PTHR37938">
    <property type="entry name" value="BLL0215 PROTEIN"/>
    <property type="match status" value="1"/>
</dbReference>
<dbReference type="Proteomes" id="UP001310387">
    <property type="component" value="Unassembled WGS sequence"/>
</dbReference>
<evidence type="ECO:0000256" key="1">
    <source>
        <dbReference type="SAM" id="MobiDB-lite"/>
    </source>
</evidence>
<evidence type="ECO:0000313" key="3">
    <source>
        <dbReference type="EMBL" id="MEG3616768.1"/>
    </source>
</evidence>
<accession>A0ABU7ZBT0</accession>
<dbReference type="Pfam" id="PF03703">
    <property type="entry name" value="bPH_2"/>
    <property type="match status" value="1"/>
</dbReference>
<feature type="compositionally biased region" description="Pro residues" evidence="1">
    <location>
        <begin position="165"/>
        <end position="181"/>
    </location>
</feature>
<dbReference type="RefSeq" id="WP_332903207.1">
    <property type="nucleotide sequence ID" value="NZ_JBAGLP010000120.1"/>
</dbReference>
<dbReference type="PANTHER" id="PTHR37938:SF1">
    <property type="entry name" value="BLL0215 PROTEIN"/>
    <property type="match status" value="1"/>
</dbReference>
<protein>
    <submittedName>
        <fullName evidence="3">PH domain-containing protein</fullName>
    </submittedName>
</protein>
<feature type="compositionally biased region" description="Low complexity" evidence="1">
    <location>
        <begin position="182"/>
        <end position="202"/>
    </location>
</feature>
<evidence type="ECO:0000259" key="2">
    <source>
        <dbReference type="Pfam" id="PF03703"/>
    </source>
</evidence>
<gene>
    <name evidence="3" type="ORF">V5O49_16700</name>
</gene>
<evidence type="ECO:0000313" key="4">
    <source>
        <dbReference type="Proteomes" id="UP001310387"/>
    </source>
</evidence>
<feature type="domain" description="YdbS-like PH" evidence="2">
    <location>
        <begin position="85"/>
        <end position="157"/>
    </location>
</feature>
<keyword evidence="4" id="KW-1185">Reference proteome</keyword>
<feature type="region of interest" description="Disordered" evidence="1">
    <location>
        <begin position="160"/>
        <end position="269"/>
    </location>
</feature>
<name>A0ABU7ZBT0_9MICO</name>
<reference evidence="3" key="1">
    <citation type="journal article" date="2024" name="Antonie Van Leeuwenhoek">
        <title>Isoptericola haloaureus sp. nov., a dimorphic actinobacterium isolated from mangrove sediments of southeast India, implicating biosaline agricultural significance through nitrogen fixation and salt tolerance genes.</title>
        <authorList>
            <person name="Prathaban M."/>
            <person name="Prathiviraj R."/>
            <person name="Ravichandran M."/>
            <person name="Natarajan S.D."/>
            <person name="Sobanaa M."/>
            <person name="Hari Krishna Kumar S."/>
            <person name="Chandrasekar V."/>
            <person name="Selvin J."/>
        </authorList>
    </citation>
    <scope>NUCLEOTIDE SEQUENCE</scope>
    <source>
        <strain evidence="3">MP1014</strain>
    </source>
</reference>
<comment type="caution">
    <text evidence="3">The sequence shown here is derived from an EMBL/GenBank/DDBJ whole genome shotgun (WGS) entry which is preliminary data.</text>
</comment>
<dbReference type="InterPro" id="IPR005182">
    <property type="entry name" value="YdbS-like_PH"/>
</dbReference>